<evidence type="ECO:0000256" key="1">
    <source>
        <dbReference type="SAM" id="Phobius"/>
    </source>
</evidence>
<comment type="caution">
    <text evidence="3">The sequence shown here is derived from an EMBL/GenBank/DDBJ whole genome shotgun (WGS) entry which is preliminary data.</text>
</comment>
<dbReference type="EMBL" id="QKOD01000010">
    <property type="protein sequence ID" value="RNJ42558.1"/>
    <property type="molecule type" value="Genomic_DNA"/>
</dbReference>
<keyword evidence="1" id="KW-1133">Transmembrane helix</keyword>
<feature type="transmembrane region" description="Helical" evidence="1">
    <location>
        <begin position="99"/>
        <end position="121"/>
    </location>
</feature>
<feature type="transmembrane region" description="Helical" evidence="1">
    <location>
        <begin position="220"/>
        <end position="238"/>
    </location>
</feature>
<proteinExistence type="predicted"/>
<feature type="transmembrane region" description="Helical" evidence="1">
    <location>
        <begin position="35"/>
        <end position="54"/>
    </location>
</feature>
<dbReference type="Proteomes" id="UP000275436">
    <property type="component" value="Unassembled WGS sequence"/>
</dbReference>
<organism evidence="3 4">
    <name type="scientific">Mesorhizobium japonicum</name>
    <dbReference type="NCBI Taxonomy" id="2066070"/>
    <lineage>
        <taxon>Bacteria</taxon>
        <taxon>Pseudomonadati</taxon>
        <taxon>Pseudomonadota</taxon>
        <taxon>Alphaproteobacteria</taxon>
        <taxon>Hyphomicrobiales</taxon>
        <taxon>Phyllobacteriaceae</taxon>
        <taxon>Mesorhizobium</taxon>
    </lineage>
</organism>
<dbReference type="GO" id="GO:0016020">
    <property type="term" value="C:membrane"/>
    <property type="evidence" value="ECO:0007669"/>
    <property type="project" value="InterPro"/>
</dbReference>
<feature type="transmembrane region" description="Helical" evidence="1">
    <location>
        <begin position="127"/>
        <end position="152"/>
    </location>
</feature>
<name>A0A3M9X535_9HYPH</name>
<dbReference type="PANTHER" id="PTHR22911">
    <property type="entry name" value="ACYL-MALONYL CONDENSING ENZYME-RELATED"/>
    <property type="match status" value="1"/>
</dbReference>
<reference evidence="3 4" key="1">
    <citation type="journal article" date="2018" name="Mol. Plant Microbe Interact.">
        <title>Taxonomically Different Co-Microsymbionts of a Relict Legume, Oxytropis popoviana, Have Complementary Sets of Symbiotic Genes and Together Increase the Efficiency of Plant Nodulation.</title>
        <authorList>
            <person name="Safronova V."/>
            <person name="Belimov A."/>
            <person name="Sazanova A."/>
            <person name="Chirak E."/>
            <person name="Verkhozina A."/>
            <person name="Kuznetsova I."/>
            <person name="Andronov E."/>
            <person name="Puhalsky J."/>
            <person name="Tikhonovich I."/>
        </authorList>
    </citation>
    <scope>NUCLEOTIDE SEQUENCE [LARGE SCALE GENOMIC DNA]</scope>
    <source>
        <strain evidence="3 4">Opo-235</strain>
    </source>
</reference>
<evidence type="ECO:0000259" key="2">
    <source>
        <dbReference type="Pfam" id="PF00892"/>
    </source>
</evidence>
<sequence>MVSRRGSTQRRNLPCIRRSLPLPHASNEVTAMKNAYLSSILGAGFALLAALSNGTVGVLSRSAFSEGLDPTAVAFWRCGIALSLLSIVILLRSGGLARLLAAFTGSWKIAVCSTLGIFTLYHFETQAFAYAPIPLVAILVFTGGLGAIALDILILKERVTTRKAFAMTIVFLGGYFLIAGDGMMAGSIIGISLALIAGLGYASFIFAWKFFKLRSTLETFWWFLAYGFAMLAVPYAWSGAPIPSGNTFPALLALGIIPSFCGFYCTILALQHIEAYKTQVIESSEPFFSALFAAVFFGEWLTGPGMLAALAIIVGALITSVPERGAISIQVRPIGEGD</sequence>
<dbReference type="InterPro" id="IPR037185">
    <property type="entry name" value="EmrE-like"/>
</dbReference>
<accession>A0A3M9X535</accession>
<protein>
    <recommendedName>
        <fullName evidence="2">EamA domain-containing protein</fullName>
    </recommendedName>
</protein>
<dbReference type="InterPro" id="IPR000620">
    <property type="entry name" value="EamA_dom"/>
</dbReference>
<feature type="domain" description="EamA" evidence="2">
    <location>
        <begin position="189"/>
        <end position="320"/>
    </location>
</feature>
<feature type="transmembrane region" description="Helical" evidence="1">
    <location>
        <begin position="250"/>
        <end position="270"/>
    </location>
</feature>
<gene>
    <name evidence="3" type="ORF">DNR46_27680</name>
</gene>
<feature type="domain" description="EamA" evidence="2">
    <location>
        <begin position="41"/>
        <end position="177"/>
    </location>
</feature>
<feature type="transmembrane region" description="Helical" evidence="1">
    <location>
        <begin position="74"/>
        <end position="92"/>
    </location>
</feature>
<feature type="transmembrane region" description="Helical" evidence="1">
    <location>
        <begin position="186"/>
        <end position="208"/>
    </location>
</feature>
<dbReference type="AlphaFoldDB" id="A0A3M9X535"/>
<keyword evidence="1" id="KW-0472">Membrane</keyword>
<dbReference type="Pfam" id="PF00892">
    <property type="entry name" value="EamA"/>
    <property type="match status" value="2"/>
</dbReference>
<evidence type="ECO:0000313" key="3">
    <source>
        <dbReference type="EMBL" id="RNJ42558.1"/>
    </source>
</evidence>
<dbReference type="SUPFAM" id="SSF103481">
    <property type="entry name" value="Multidrug resistance efflux transporter EmrE"/>
    <property type="match status" value="2"/>
</dbReference>
<keyword evidence="1" id="KW-0812">Transmembrane</keyword>
<feature type="transmembrane region" description="Helical" evidence="1">
    <location>
        <begin position="291"/>
        <end position="318"/>
    </location>
</feature>
<feature type="transmembrane region" description="Helical" evidence="1">
    <location>
        <begin position="164"/>
        <end position="180"/>
    </location>
</feature>
<evidence type="ECO:0000313" key="4">
    <source>
        <dbReference type="Proteomes" id="UP000275436"/>
    </source>
</evidence>